<dbReference type="PANTHER" id="PTHR47331">
    <property type="entry name" value="PHD-TYPE DOMAIN-CONTAINING PROTEIN"/>
    <property type="match status" value="1"/>
</dbReference>
<dbReference type="AlphaFoldDB" id="A0A8J2L3A0"/>
<organism evidence="2 3">
    <name type="scientific">Allacma fusca</name>
    <dbReference type="NCBI Taxonomy" id="39272"/>
    <lineage>
        <taxon>Eukaryota</taxon>
        <taxon>Metazoa</taxon>
        <taxon>Ecdysozoa</taxon>
        <taxon>Arthropoda</taxon>
        <taxon>Hexapoda</taxon>
        <taxon>Collembola</taxon>
        <taxon>Symphypleona</taxon>
        <taxon>Sminthuridae</taxon>
        <taxon>Allacma</taxon>
    </lineage>
</organism>
<comment type="caution">
    <text evidence="2">The sequence shown here is derived from an EMBL/GenBank/DDBJ whole genome shotgun (WGS) entry which is preliminary data.</text>
</comment>
<dbReference type="EMBL" id="CAJVCH010533751">
    <property type="protein sequence ID" value="CAG7824722.1"/>
    <property type="molecule type" value="Genomic_DNA"/>
</dbReference>
<dbReference type="PANTHER" id="PTHR47331:SF2">
    <property type="match status" value="1"/>
</dbReference>
<sequence length="243" mass="28159">AFRRFIARRGRPEIMYSDRGTNFKGLDNLMNELDWKKVKSETCTLRIHWRFNPATAPWWGGWWVRLVGLVKRIMRRIFGKGKLNREELETSLCDIESIINSRPLTYVSEDPGELLPLTPAMFMSNAISFSVPDLDEIEATKFEKRYRYRQKLKEELRSRFRSEYLANLIQHSNKLTPKEVRVGEIVLIGSDNLKRINPLEVETLPLDVEVSNPVMNLGGNGEQNLTEGPVVSNEDQRNEIPVV</sequence>
<name>A0A8J2L3A0_9HEXA</name>
<evidence type="ECO:0000313" key="2">
    <source>
        <dbReference type="EMBL" id="CAG7824722.1"/>
    </source>
</evidence>
<evidence type="ECO:0000256" key="1">
    <source>
        <dbReference type="SAM" id="MobiDB-lite"/>
    </source>
</evidence>
<proteinExistence type="predicted"/>
<evidence type="ECO:0008006" key="4">
    <source>
        <dbReference type="Google" id="ProtNLM"/>
    </source>
</evidence>
<reference evidence="2" key="1">
    <citation type="submission" date="2021-06" db="EMBL/GenBank/DDBJ databases">
        <authorList>
            <person name="Hodson N. C."/>
            <person name="Mongue J. A."/>
            <person name="Jaron S. K."/>
        </authorList>
    </citation>
    <scope>NUCLEOTIDE SEQUENCE</scope>
</reference>
<dbReference type="OrthoDB" id="5967017at2759"/>
<feature type="compositionally biased region" description="Basic and acidic residues" evidence="1">
    <location>
        <begin position="234"/>
        <end position="243"/>
    </location>
</feature>
<dbReference type="Proteomes" id="UP000708208">
    <property type="component" value="Unassembled WGS sequence"/>
</dbReference>
<feature type="region of interest" description="Disordered" evidence="1">
    <location>
        <begin position="217"/>
        <end position="243"/>
    </location>
</feature>
<evidence type="ECO:0000313" key="3">
    <source>
        <dbReference type="Proteomes" id="UP000708208"/>
    </source>
</evidence>
<accession>A0A8J2L3A0</accession>
<feature type="non-terminal residue" evidence="2">
    <location>
        <position position="1"/>
    </location>
</feature>
<protein>
    <recommendedName>
        <fullName evidence="4">Integrase catalytic domain-containing protein</fullName>
    </recommendedName>
</protein>
<gene>
    <name evidence="2" type="ORF">AFUS01_LOCUS34866</name>
</gene>
<keyword evidence="3" id="KW-1185">Reference proteome</keyword>